<dbReference type="EMBL" id="SKCS01000433">
    <property type="protein sequence ID" value="TNN07325.1"/>
    <property type="molecule type" value="Genomic_DNA"/>
</dbReference>
<keyword evidence="2" id="KW-1185">Reference proteome</keyword>
<protein>
    <submittedName>
        <fullName evidence="1">Uncharacterized protein</fullName>
    </submittedName>
</protein>
<sequence length="317" mass="35774">MSLDHFKNLAYYLLTTDYASYHNEQLKYSLQNSIKKNNTLKEIPLKSRSTTANANDTVAANISSDNTPLPVLSKFMQQKKHYSFLMTMLKRDSLLPESLWIKVYNQLCDDFVHELNSSHLKHHQFTSTNAFVTYVIQCLGRSFSLENNIIQLTDIALSELPKCSNNSNGDNTSTDEKIPQQILGYLTQALANTLSKYPIYSAYKQSSSSSEIGNSYVSSFRKRCKDVLEYCLSHFQANYLVFIMGRETIYDLPNTSTNNSNNDDDISSSSHATTIDRTHGNSFGYRNYSIAELAKKYGGLQGEYFVVSISGTDSLSS</sequence>
<name>A0A4Z2CSW7_SCHJA</name>
<dbReference type="AlphaFoldDB" id="A0A4Z2CSW7"/>
<dbReference type="OrthoDB" id="6267160at2759"/>
<organism evidence="1 2">
    <name type="scientific">Schistosoma japonicum</name>
    <name type="common">Blood fluke</name>
    <dbReference type="NCBI Taxonomy" id="6182"/>
    <lineage>
        <taxon>Eukaryota</taxon>
        <taxon>Metazoa</taxon>
        <taxon>Spiralia</taxon>
        <taxon>Lophotrochozoa</taxon>
        <taxon>Platyhelminthes</taxon>
        <taxon>Trematoda</taxon>
        <taxon>Digenea</taxon>
        <taxon>Strigeidida</taxon>
        <taxon>Schistosomatoidea</taxon>
        <taxon>Schistosomatidae</taxon>
        <taxon>Schistosoma</taxon>
    </lineage>
</organism>
<comment type="caution">
    <text evidence="1">The sequence shown here is derived from an EMBL/GenBank/DDBJ whole genome shotgun (WGS) entry which is preliminary data.</text>
</comment>
<proteinExistence type="predicted"/>
<accession>A0A4Z2CSW7</accession>
<gene>
    <name evidence="1" type="ORF">EWB00_007809</name>
</gene>
<dbReference type="Proteomes" id="UP000311919">
    <property type="component" value="Unassembled WGS sequence"/>
</dbReference>
<reference evidence="1 2" key="1">
    <citation type="submission" date="2019-03" db="EMBL/GenBank/DDBJ databases">
        <title>An improved genome assembly of the fluke Schistosoma japonicum.</title>
        <authorList>
            <person name="Hu W."/>
            <person name="Luo F."/>
            <person name="Yin M."/>
            <person name="Mo X."/>
            <person name="Sun C."/>
            <person name="Wu Q."/>
            <person name="Zhu B."/>
            <person name="Xiang M."/>
            <person name="Wang J."/>
            <person name="Wang Y."/>
            <person name="Zhang T."/>
            <person name="Xu B."/>
            <person name="Zheng H."/>
            <person name="Feng Z."/>
        </authorList>
    </citation>
    <scope>NUCLEOTIDE SEQUENCE [LARGE SCALE GENOMIC DNA]</scope>
    <source>
        <strain evidence="1">HuSjv2</strain>
        <tissue evidence="1">Worms</tissue>
    </source>
</reference>
<evidence type="ECO:0000313" key="1">
    <source>
        <dbReference type="EMBL" id="TNN07325.1"/>
    </source>
</evidence>
<evidence type="ECO:0000313" key="2">
    <source>
        <dbReference type="Proteomes" id="UP000311919"/>
    </source>
</evidence>